<dbReference type="STRING" id="1573173.A0A167DGC6"/>
<comment type="caution">
    <text evidence="1">The sequence shown here is derived from an EMBL/GenBank/DDBJ whole genome shotgun (WGS) entry which is preliminary data.</text>
</comment>
<proteinExistence type="predicted"/>
<accession>A0A167DGC6</accession>
<dbReference type="EMBL" id="LFIW01001040">
    <property type="protein sequence ID" value="KZL83843.1"/>
    <property type="molecule type" value="Genomic_DNA"/>
</dbReference>
<evidence type="ECO:0000313" key="1">
    <source>
        <dbReference type="EMBL" id="KZL83843.1"/>
    </source>
</evidence>
<keyword evidence="2" id="KW-1185">Reference proteome</keyword>
<reference evidence="1 2" key="1">
    <citation type="submission" date="2015-06" db="EMBL/GenBank/DDBJ databases">
        <title>Survival trade-offs in plant roots during colonization by closely related pathogenic and mutualistic fungi.</title>
        <authorList>
            <person name="Hacquard S."/>
            <person name="Kracher B."/>
            <person name="Hiruma K."/>
            <person name="Weinman A."/>
            <person name="Muench P."/>
            <person name="Garrido Oter R."/>
            <person name="Ver Loren van Themaat E."/>
            <person name="Dallerey J.-F."/>
            <person name="Damm U."/>
            <person name="Henrissat B."/>
            <person name="Lespinet O."/>
            <person name="Thon M."/>
            <person name="Kemen E."/>
            <person name="McHardy A.C."/>
            <person name="Schulze-Lefert P."/>
            <person name="O'Connell R.J."/>
        </authorList>
    </citation>
    <scope>NUCLEOTIDE SEQUENCE [LARGE SCALE GENOMIC DNA]</scope>
    <source>
        <strain evidence="1 2">MAFF 238704</strain>
    </source>
</reference>
<dbReference type="AlphaFoldDB" id="A0A167DGC6"/>
<gene>
    <name evidence="1" type="ORF">CI238_10319</name>
</gene>
<protein>
    <submittedName>
        <fullName evidence="1">Uncharacterized protein</fullName>
    </submittedName>
</protein>
<evidence type="ECO:0000313" key="2">
    <source>
        <dbReference type="Proteomes" id="UP000076584"/>
    </source>
</evidence>
<name>A0A167DGC6_COLIC</name>
<organism evidence="1 2">
    <name type="scientific">Colletotrichum incanum</name>
    <name type="common">Soybean anthracnose fungus</name>
    <dbReference type="NCBI Taxonomy" id="1573173"/>
    <lineage>
        <taxon>Eukaryota</taxon>
        <taxon>Fungi</taxon>
        <taxon>Dikarya</taxon>
        <taxon>Ascomycota</taxon>
        <taxon>Pezizomycotina</taxon>
        <taxon>Sordariomycetes</taxon>
        <taxon>Hypocreomycetidae</taxon>
        <taxon>Glomerellales</taxon>
        <taxon>Glomerellaceae</taxon>
        <taxon>Colletotrichum</taxon>
        <taxon>Colletotrichum spaethianum species complex</taxon>
    </lineage>
</organism>
<dbReference type="Proteomes" id="UP000076584">
    <property type="component" value="Unassembled WGS sequence"/>
</dbReference>
<sequence>LSRKKKHVDSMAMPSFAVKWLLEASLDTLVVGRKRSAGVRTIQAMESPPLVRLVPEVFNIKYLSNIEPGRMQPLIEDRAESQPSEARSHSSKNIWQQLWRLTRTRLPPFQKGDLQPRAFRKAAAIDNGIFLVQEAERSTGYQSAPDARSFAYKGPNHEVGSETGVCESYIIQDHLSGSEMGEHEGGENVLVSEAVDDYQYSCPPLAVNGIAFQYEDEVDDNEACYVEVSVDYNEELDSLNSGEASLLLAPFLREASLDCLEVKGLYRTDPLEDRRLSQNSTPVSFSTEPQAIAAHACEPFDNWWSSDVASGDDQSVTHDSTSKLQESILASPQSECHKNRIGDEDGFQESLFEAGSGVESCAHNDEGLFEGSDDAYWEPASQAHLSSTAFLQDIEMEGNFDDE</sequence>
<feature type="non-terminal residue" evidence="1">
    <location>
        <position position="1"/>
    </location>
</feature>